<comment type="caution">
    <text evidence="2">The sequence shown here is derived from an EMBL/GenBank/DDBJ whole genome shotgun (WGS) entry which is preliminary data.</text>
</comment>
<organism evidence="2 3">
    <name type="scientific">Candidatus Iainarchaeum sp</name>
    <dbReference type="NCBI Taxonomy" id="3101447"/>
    <lineage>
        <taxon>Archaea</taxon>
        <taxon>Candidatus Iainarchaeota</taxon>
        <taxon>Candidatus Iainarchaeia</taxon>
        <taxon>Candidatus Iainarchaeales</taxon>
        <taxon>Candidatus Iainarchaeaceae</taxon>
        <taxon>Candidatus Iainarchaeum</taxon>
    </lineage>
</organism>
<feature type="transmembrane region" description="Helical" evidence="1">
    <location>
        <begin position="280"/>
        <end position="301"/>
    </location>
</feature>
<evidence type="ECO:0000313" key="2">
    <source>
        <dbReference type="EMBL" id="MAG18221.1"/>
    </source>
</evidence>
<reference evidence="3" key="1">
    <citation type="submission" date="2017-09" db="EMBL/GenBank/DDBJ databases">
        <title>The Reconstruction of 2,631 Draft Metagenome-Assembled Genomes from the Global Oceans.</title>
        <authorList>
            <person name="Tully B.J."/>
            <person name="Graham E.D."/>
            <person name="Heidelberg J.F."/>
        </authorList>
    </citation>
    <scope>NUCLEOTIDE SEQUENCE [LARGE SCALE GENOMIC DNA]</scope>
</reference>
<feature type="transmembrane region" description="Helical" evidence="1">
    <location>
        <begin position="248"/>
        <end position="268"/>
    </location>
</feature>
<dbReference type="AlphaFoldDB" id="A0A2D6LPV9"/>
<accession>A0A2D6LPV9</accession>
<feature type="transmembrane region" description="Helical" evidence="1">
    <location>
        <begin position="146"/>
        <end position="166"/>
    </location>
</feature>
<feature type="transmembrane region" description="Helical" evidence="1">
    <location>
        <begin position="76"/>
        <end position="93"/>
    </location>
</feature>
<feature type="transmembrane region" description="Helical" evidence="1">
    <location>
        <begin position="217"/>
        <end position="236"/>
    </location>
</feature>
<evidence type="ECO:0008006" key="4">
    <source>
        <dbReference type="Google" id="ProtNLM"/>
    </source>
</evidence>
<feature type="transmembrane region" description="Helical" evidence="1">
    <location>
        <begin position="123"/>
        <end position="140"/>
    </location>
</feature>
<keyword evidence="1" id="KW-0472">Membrane</keyword>
<keyword evidence="1" id="KW-1133">Transmembrane helix</keyword>
<sequence length="531" mass="60665">MQQKIPAILIILAISFVLIELPHLEIGLPLHSDSYDNIAAAQETISQGTIFIGDPYAPPKEKSIYFNENPGYDLETGYVVLLLLLSFFPFISLTSLPLFFPWLVSILVFLSTFILLRKLCRQDFTAFFSSLFIFFLPSTQQMLGPLFLVASSFGLILVPLLLLLGFNFLTQRTHAKELALLLIFTAFIYPPSVVISLIALFFFIIASKTNFDQNKPLVRVFAVLSILILVMYMIWGTMIAGIDPIQNILSYGFAAILAGVDFSINTLLLRQVTLENIPFFHEYLGLPLFILSIIALIYFIFREFKEKNNDQNLIFLSAIVLSILTFLSFEIGRGIIVPTERLVLFAAYFLLLTLGIFVSELIIFVKNYFSEKNLLNKIFSQNFFLFFTLLLTIIIIFSNPIQTKDLQLNIQPNEFDSLEWIENNTAQNSLILAPPSLSKAIKVFTNRDVTCTVFTRFGCNKNLNLLVSSFFFASCEEKEKIIDDYFSADYVFLQKKLQLPSRILEFSEQNCDFLNKKFEGKNTIIYKIESR</sequence>
<name>A0A2D6LPV9_9ARCH</name>
<feature type="transmembrane region" description="Helical" evidence="1">
    <location>
        <begin position="342"/>
        <end position="363"/>
    </location>
</feature>
<feature type="transmembrane region" description="Helical" evidence="1">
    <location>
        <begin position="313"/>
        <end position="336"/>
    </location>
</feature>
<dbReference type="EMBL" id="NZBD01000013">
    <property type="protein sequence ID" value="MAG18221.1"/>
    <property type="molecule type" value="Genomic_DNA"/>
</dbReference>
<gene>
    <name evidence="2" type="ORF">CL944_01970</name>
</gene>
<feature type="transmembrane region" description="Helical" evidence="1">
    <location>
        <begin position="178"/>
        <end position="205"/>
    </location>
</feature>
<proteinExistence type="predicted"/>
<dbReference type="Proteomes" id="UP000226712">
    <property type="component" value="Unassembled WGS sequence"/>
</dbReference>
<evidence type="ECO:0000313" key="3">
    <source>
        <dbReference type="Proteomes" id="UP000226712"/>
    </source>
</evidence>
<feature type="transmembrane region" description="Helical" evidence="1">
    <location>
        <begin position="383"/>
        <end position="401"/>
    </location>
</feature>
<keyword evidence="1" id="KW-0812">Transmembrane</keyword>
<feature type="transmembrane region" description="Helical" evidence="1">
    <location>
        <begin position="6"/>
        <end position="24"/>
    </location>
</feature>
<protein>
    <recommendedName>
        <fullName evidence="4">Glycosyltransferase family 39 protein</fullName>
    </recommendedName>
</protein>
<evidence type="ECO:0000256" key="1">
    <source>
        <dbReference type="SAM" id="Phobius"/>
    </source>
</evidence>